<evidence type="ECO:0000313" key="2">
    <source>
        <dbReference type="Proteomes" id="UP001237642"/>
    </source>
</evidence>
<sequence length="152" mass="16966">MGWSESEIKVCNKHPDHRQQPGVCSCCLREKLNHLSLFSDPSRTKIRTLVAVSSLSASSGSLSPAHHHRHRRHASTGGSLGFIITNTGGLKKSRSIAFIASNPLEEREESLHHRSKGGFWKKLIRSTGKGTKKVLLHSRTVRQKSQDDLHQF</sequence>
<dbReference type="PANTHER" id="PTHR34046:SF19">
    <property type="entry name" value="RAPIDLY ELICITED PROTEIN, PUTATIVE-RELATED"/>
    <property type="match status" value="1"/>
</dbReference>
<gene>
    <name evidence="1" type="ORF">POM88_046239</name>
</gene>
<keyword evidence="2" id="KW-1185">Reference proteome</keyword>
<dbReference type="Proteomes" id="UP001237642">
    <property type="component" value="Unassembled WGS sequence"/>
</dbReference>
<dbReference type="AlphaFoldDB" id="A0AAD8H8Y5"/>
<protein>
    <submittedName>
        <fullName evidence="1">Avr9/Cf-9 rapidly elicited protein 75</fullName>
    </submittedName>
</protein>
<organism evidence="1 2">
    <name type="scientific">Heracleum sosnowskyi</name>
    <dbReference type="NCBI Taxonomy" id="360622"/>
    <lineage>
        <taxon>Eukaryota</taxon>
        <taxon>Viridiplantae</taxon>
        <taxon>Streptophyta</taxon>
        <taxon>Embryophyta</taxon>
        <taxon>Tracheophyta</taxon>
        <taxon>Spermatophyta</taxon>
        <taxon>Magnoliopsida</taxon>
        <taxon>eudicotyledons</taxon>
        <taxon>Gunneridae</taxon>
        <taxon>Pentapetalae</taxon>
        <taxon>asterids</taxon>
        <taxon>campanulids</taxon>
        <taxon>Apiales</taxon>
        <taxon>Apiaceae</taxon>
        <taxon>Apioideae</taxon>
        <taxon>apioid superclade</taxon>
        <taxon>Tordylieae</taxon>
        <taxon>Tordyliinae</taxon>
        <taxon>Heracleum</taxon>
    </lineage>
</organism>
<name>A0AAD8H8Y5_9APIA</name>
<accession>A0AAD8H8Y5</accession>
<reference evidence="1" key="1">
    <citation type="submission" date="2023-02" db="EMBL/GenBank/DDBJ databases">
        <title>Genome of toxic invasive species Heracleum sosnowskyi carries increased number of genes despite the absence of recent whole-genome duplications.</title>
        <authorList>
            <person name="Schelkunov M."/>
            <person name="Shtratnikova V."/>
            <person name="Makarenko M."/>
            <person name="Klepikova A."/>
            <person name="Omelchenko D."/>
            <person name="Novikova G."/>
            <person name="Obukhova E."/>
            <person name="Bogdanov V."/>
            <person name="Penin A."/>
            <person name="Logacheva M."/>
        </authorList>
    </citation>
    <scope>NUCLEOTIDE SEQUENCE</scope>
    <source>
        <strain evidence="1">Hsosn_3</strain>
        <tissue evidence="1">Leaf</tissue>
    </source>
</reference>
<comment type="caution">
    <text evidence="1">The sequence shown here is derived from an EMBL/GenBank/DDBJ whole genome shotgun (WGS) entry which is preliminary data.</text>
</comment>
<reference evidence="1" key="2">
    <citation type="submission" date="2023-05" db="EMBL/GenBank/DDBJ databases">
        <authorList>
            <person name="Schelkunov M.I."/>
        </authorList>
    </citation>
    <scope>NUCLEOTIDE SEQUENCE</scope>
    <source>
        <strain evidence="1">Hsosn_3</strain>
        <tissue evidence="1">Leaf</tissue>
    </source>
</reference>
<dbReference type="EMBL" id="JAUIZM010000010">
    <property type="protein sequence ID" value="KAK1361765.1"/>
    <property type="molecule type" value="Genomic_DNA"/>
</dbReference>
<proteinExistence type="predicted"/>
<dbReference type="PANTHER" id="PTHR34046">
    <property type="entry name" value="OS06G0218800 PROTEIN"/>
    <property type="match status" value="1"/>
</dbReference>
<evidence type="ECO:0000313" key="1">
    <source>
        <dbReference type="EMBL" id="KAK1361765.1"/>
    </source>
</evidence>